<sequence length="474" mass="51668">MEENLGNFIELGLSDEGPYAFGRIVPSCLQCVNKLAVFSFSLAVMCVFQGATVNGFVNISISTLEKRFGFESWMTGLMAVSYDIGFVLISFYVTHVLVKGHIPRVITIGFFTLGCGSVLFALPHFLTGDYEYSSGDIKDLCDDPEDCVESESKLAGYIAMFIFAQILHGFGCTPLYTIGFSYVEDSTTAENAAGSCLGPAIGYVFGAAQLTVWVDAPAVVPDIDNTNPQWVGAWWIGMLACGIGSILCSLPMFGFPKQFPGVAEIKAQKKSESIEATDLGEDASLFQGVKSLLWNPVFLWASLGSALDGYLSSTLMTFGPKMYEIWFRRTAGQAALEAGIACVPGAMLGSFIGGVIVKVFKLNGRQMMYASSLCAVMVFGFYTAAMQFRCQETNITGVFSPYPGMEEPTLELDEIPCLSDCACNTEYYDPVCLDGKTYFSPCFAGCTQRFTVLEQLKIEIPFFFIRDAFYFGSS</sequence>
<feature type="transmembrane region" description="Helical" evidence="8">
    <location>
        <begin position="192"/>
        <end position="214"/>
    </location>
</feature>
<dbReference type="Gene3D" id="1.20.1250.20">
    <property type="entry name" value="MFS general substrate transporter like domains"/>
    <property type="match status" value="1"/>
</dbReference>
<dbReference type="PROSITE" id="PS51465">
    <property type="entry name" value="KAZAL_2"/>
    <property type="match status" value="1"/>
</dbReference>
<dbReference type="Pfam" id="PF03137">
    <property type="entry name" value="OATP"/>
    <property type="match status" value="1"/>
</dbReference>
<keyword evidence="7" id="KW-1015">Disulfide bond</keyword>
<evidence type="ECO:0000256" key="1">
    <source>
        <dbReference type="ARBA" id="ARBA00004651"/>
    </source>
</evidence>
<dbReference type="GO" id="GO:0043252">
    <property type="term" value="P:sodium-independent organic anion transport"/>
    <property type="evidence" value="ECO:0007669"/>
    <property type="project" value="TreeGrafter"/>
</dbReference>
<protein>
    <recommendedName>
        <fullName evidence="9">Kazal-like domain-containing protein</fullName>
    </recommendedName>
</protein>
<keyword evidence="3" id="KW-1003">Cell membrane</keyword>
<evidence type="ECO:0000256" key="4">
    <source>
        <dbReference type="ARBA" id="ARBA00022692"/>
    </source>
</evidence>
<proteinExistence type="inferred from homology"/>
<gene>
    <name evidence="10" type="ORF">GSOID_T00014599001</name>
</gene>
<organism evidence="10">
    <name type="scientific">Oikopleura dioica</name>
    <name type="common">Tunicate</name>
    <dbReference type="NCBI Taxonomy" id="34765"/>
    <lineage>
        <taxon>Eukaryota</taxon>
        <taxon>Metazoa</taxon>
        <taxon>Chordata</taxon>
        <taxon>Tunicata</taxon>
        <taxon>Appendicularia</taxon>
        <taxon>Copelata</taxon>
        <taxon>Oikopleuridae</taxon>
        <taxon>Oikopleura</taxon>
    </lineage>
</organism>
<keyword evidence="6 8" id="KW-0472">Membrane</keyword>
<feature type="transmembrane region" description="Helical" evidence="8">
    <location>
        <begin position="367"/>
        <end position="385"/>
    </location>
</feature>
<evidence type="ECO:0000256" key="5">
    <source>
        <dbReference type="ARBA" id="ARBA00022989"/>
    </source>
</evidence>
<evidence type="ECO:0000256" key="2">
    <source>
        <dbReference type="ARBA" id="ARBA00009657"/>
    </source>
</evidence>
<dbReference type="InterPro" id="IPR002350">
    <property type="entry name" value="Kazal_dom"/>
</dbReference>
<dbReference type="EMBL" id="FN653071">
    <property type="protein sequence ID" value="CBY10923.1"/>
    <property type="molecule type" value="Genomic_DNA"/>
</dbReference>
<name>E4XLK8_OIKDI</name>
<feature type="transmembrane region" description="Helical" evidence="8">
    <location>
        <begin position="154"/>
        <end position="180"/>
    </location>
</feature>
<feature type="transmembrane region" description="Helical" evidence="8">
    <location>
        <begin position="35"/>
        <end position="61"/>
    </location>
</feature>
<dbReference type="AlphaFoldDB" id="E4XLK8"/>
<keyword evidence="4 8" id="KW-0812">Transmembrane</keyword>
<dbReference type="GO" id="GO:0015347">
    <property type="term" value="F:sodium-independent organic anion transmembrane transporter activity"/>
    <property type="evidence" value="ECO:0007669"/>
    <property type="project" value="TreeGrafter"/>
</dbReference>
<dbReference type="SUPFAM" id="SSF100895">
    <property type="entry name" value="Kazal-type serine protease inhibitors"/>
    <property type="match status" value="1"/>
</dbReference>
<evidence type="ECO:0000256" key="3">
    <source>
        <dbReference type="ARBA" id="ARBA00022475"/>
    </source>
</evidence>
<dbReference type="InterPro" id="IPR004156">
    <property type="entry name" value="OATP"/>
</dbReference>
<keyword evidence="11" id="KW-1185">Reference proteome</keyword>
<dbReference type="InParanoid" id="E4XLK8"/>
<accession>E4XLK8</accession>
<feature type="transmembrane region" description="Helical" evidence="8">
    <location>
        <begin position="105"/>
        <end position="126"/>
    </location>
</feature>
<comment type="subcellular location">
    <subcellularLocation>
        <location evidence="1">Cell membrane</location>
        <topology evidence="1">Multi-pass membrane protein</topology>
    </subcellularLocation>
</comment>
<dbReference type="PANTHER" id="PTHR11388:SF160">
    <property type="entry name" value="SOLUTE CARRIER ORGANIC ANION TRANSPORTER FAMILY MEMBER"/>
    <property type="match status" value="1"/>
</dbReference>
<dbReference type="InterPro" id="IPR036058">
    <property type="entry name" value="Kazal_dom_sf"/>
</dbReference>
<evidence type="ECO:0000259" key="9">
    <source>
        <dbReference type="PROSITE" id="PS51465"/>
    </source>
</evidence>
<dbReference type="SUPFAM" id="SSF103473">
    <property type="entry name" value="MFS general substrate transporter"/>
    <property type="match status" value="1"/>
</dbReference>
<dbReference type="PANTHER" id="PTHR11388">
    <property type="entry name" value="ORGANIC ANION TRANSPORTER"/>
    <property type="match status" value="1"/>
</dbReference>
<evidence type="ECO:0000256" key="7">
    <source>
        <dbReference type="ARBA" id="ARBA00023157"/>
    </source>
</evidence>
<dbReference type="OrthoDB" id="5062115at2759"/>
<evidence type="ECO:0000256" key="8">
    <source>
        <dbReference type="SAM" id="Phobius"/>
    </source>
</evidence>
<feature type="transmembrane region" description="Helical" evidence="8">
    <location>
        <begin position="234"/>
        <end position="255"/>
    </location>
</feature>
<feature type="domain" description="Kazal-like" evidence="9">
    <location>
        <begin position="411"/>
        <end position="448"/>
    </location>
</feature>
<evidence type="ECO:0000256" key="6">
    <source>
        <dbReference type="ARBA" id="ARBA00023136"/>
    </source>
</evidence>
<dbReference type="InterPro" id="IPR036259">
    <property type="entry name" value="MFS_trans_sf"/>
</dbReference>
<feature type="transmembrane region" description="Helical" evidence="8">
    <location>
        <begin position="338"/>
        <end position="360"/>
    </location>
</feature>
<comment type="similarity">
    <text evidence="2">Belongs to the organo anion transporter (TC 2.A.60) family.</text>
</comment>
<feature type="transmembrane region" description="Helical" evidence="8">
    <location>
        <begin position="73"/>
        <end position="93"/>
    </location>
</feature>
<evidence type="ECO:0000313" key="11">
    <source>
        <dbReference type="Proteomes" id="UP000001307"/>
    </source>
</evidence>
<reference evidence="10" key="1">
    <citation type="journal article" date="2010" name="Science">
        <title>Plasticity of animal genome architecture unmasked by rapid evolution of a pelagic tunicate.</title>
        <authorList>
            <person name="Denoeud F."/>
            <person name="Henriet S."/>
            <person name="Mungpakdee S."/>
            <person name="Aury J.M."/>
            <person name="Da Silva C."/>
            <person name="Brinkmann H."/>
            <person name="Mikhaleva J."/>
            <person name="Olsen L.C."/>
            <person name="Jubin C."/>
            <person name="Canestro C."/>
            <person name="Bouquet J.M."/>
            <person name="Danks G."/>
            <person name="Poulain J."/>
            <person name="Campsteijn C."/>
            <person name="Adamski M."/>
            <person name="Cross I."/>
            <person name="Yadetie F."/>
            <person name="Muffato M."/>
            <person name="Louis A."/>
            <person name="Butcher S."/>
            <person name="Tsagkogeorga G."/>
            <person name="Konrad A."/>
            <person name="Singh S."/>
            <person name="Jensen M.F."/>
            <person name="Cong E.H."/>
            <person name="Eikeseth-Otteraa H."/>
            <person name="Noel B."/>
            <person name="Anthouard V."/>
            <person name="Porcel B.M."/>
            <person name="Kachouri-Lafond R."/>
            <person name="Nishino A."/>
            <person name="Ugolini M."/>
            <person name="Chourrout P."/>
            <person name="Nishida H."/>
            <person name="Aasland R."/>
            <person name="Huzurbazar S."/>
            <person name="Westhof E."/>
            <person name="Delsuc F."/>
            <person name="Lehrach H."/>
            <person name="Reinhardt R."/>
            <person name="Weissenbach J."/>
            <person name="Roy S.W."/>
            <person name="Artiguenave F."/>
            <person name="Postlethwait J.H."/>
            <person name="Manak J.R."/>
            <person name="Thompson E.M."/>
            <person name="Jaillon O."/>
            <person name="Du Pasquier L."/>
            <person name="Boudinot P."/>
            <person name="Liberles D.A."/>
            <person name="Volff J.N."/>
            <person name="Philippe H."/>
            <person name="Lenhard B."/>
            <person name="Roest Crollius H."/>
            <person name="Wincker P."/>
            <person name="Chourrout D."/>
        </authorList>
    </citation>
    <scope>NUCLEOTIDE SEQUENCE [LARGE SCALE GENOMIC DNA]</scope>
</reference>
<dbReference type="GO" id="GO:0016323">
    <property type="term" value="C:basolateral plasma membrane"/>
    <property type="evidence" value="ECO:0007669"/>
    <property type="project" value="TreeGrafter"/>
</dbReference>
<keyword evidence="5 8" id="KW-1133">Transmembrane helix</keyword>
<evidence type="ECO:0000313" key="10">
    <source>
        <dbReference type="EMBL" id="CBY10923.1"/>
    </source>
</evidence>
<dbReference type="Proteomes" id="UP000001307">
    <property type="component" value="Unassembled WGS sequence"/>
</dbReference>